<evidence type="ECO:0000256" key="1">
    <source>
        <dbReference type="SAM" id="SignalP"/>
    </source>
</evidence>
<evidence type="ECO:0000313" key="3">
    <source>
        <dbReference type="Proteomes" id="UP000825890"/>
    </source>
</evidence>
<protein>
    <submittedName>
        <fullName evidence="2">Uncharacterized protein</fullName>
    </submittedName>
</protein>
<feature type="chain" id="PRO_5040126639" evidence="1">
    <location>
        <begin position="18"/>
        <end position="110"/>
    </location>
</feature>
<evidence type="ECO:0000313" key="2">
    <source>
        <dbReference type="EMBL" id="GIZ43765.1"/>
    </source>
</evidence>
<name>A0A9P3CQ80_9PEZI</name>
<dbReference type="EMBL" id="BOLY01000004">
    <property type="protein sequence ID" value="GIZ43765.1"/>
    <property type="molecule type" value="Genomic_DNA"/>
</dbReference>
<proteinExistence type="predicted"/>
<reference evidence="2 3" key="1">
    <citation type="submission" date="2021-01" db="EMBL/GenBank/DDBJ databases">
        <title>Cercospora kikuchii MAFF 305040 whole genome shotgun sequence.</title>
        <authorList>
            <person name="Kashiwa T."/>
            <person name="Suzuki T."/>
        </authorList>
    </citation>
    <scope>NUCLEOTIDE SEQUENCE [LARGE SCALE GENOMIC DNA]</scope>
    <source>
        <strain evidence="2 3">MAFF 305040</strain>
    </source>
</reference>
<dbReference type="GeneID" id="68292555"/>
<sequence length="110" mass="12631">MPLHPSRGLALSHMARAWRLAMWFVCYPEAGQIHRAGIRMFGAYDWYAVCRRITLRPSRNSPRTEVLLSIVKAWAMATGIGNTRMADEADRVGRRIFGNRAWASVCYSWM</sequence>
<comment type="caution">
    <text evidence="2">The sequence shown here is derived from an EMBL/GenBank/DDBJ whole genome shotgun (WGS) entry which is preliminary data.</text>
</comment>
<keyword evidence="1" id="KW-0732">Signal</keyword>
<gene>
    <name evidence="2" type="ORF">CKM354_000698000</name>
</gene>
<organism evidence="2 3">
    <name type="scientific">Cercospora kikuchii</name>
    <dbReference type="NCBI Taxonomy" id="84275"/>
    <lineage>
        <taxon>Eukaryota</taxon>
        <taxon>Fungi</taxon>
        <taxon>Dikarya</taxon>
        <taxon>Ascomycota</taxon>
        <taxon>Pezizomycotina</taxon>
        <taxon>Dothideomycetes</taxon>
        <taxon>Dothideomycetidae</taxon>
        <taxon>Mycosphaerellales</taxon>
        <taxon>Mycosphaerellaceae</taxon>
        <taxon>Cercospora</taxon>
    </lineage>
</organism>
<feature type="signal peptide" evidence="1">
    <location>
        <begin position="1"/>
        <end position="17"/>
    </location>
</feature>
<dbReference type="RefSeq" id="XP_044658252.1">
    <property type="nucleotide sequence ID" value="XM_044802317.1"/>
</dbReference>
<accession>A0A9P3CQ80</accession>
<dbReference type="AlphaFoldDB" id="A0A9P3CQ80"/>
<dbReference type="Proteomes" id="UP000825890">
    <property type="component" value="Unassembled WGS sequence"/>
</dbReference>
<keyword evidence="3" id="KW-1185">Reference proteome</keyword>